<feature type="domain" description="Dienelactone hydrolase" evidence="1">
    <location>
        <begin position="3"/>
        <end position="213"/>
    </location>
</feature>
<name>A0A1F6CSA3_HANXR</name>
<dbReference type="Proteomes" id="UP000178606">
    <property type="component" value="Unassembled WGS sequence"/>
</dbReference>
<accession>A0A1F6CSA3</accession>
<dbReference type="Gene3D" id="3.40.50.1820">
    <property type="entry name" value="alpha/beta hydrolase"/>
    <property type="match status" value="1"/>
</dbReference>
<dbReference type="AlphaFoldDB" id="A0A1F6CSA3"/>
<dbReference type="InterPro" id="IPR029058">
    <property type="entry name" value="AB_hydrolase_fold"/>
</dbReference>
<evidence type="ECO:0000313" key="2">
    <source>
        <dbReference type="EMBL" id="OGG51762.1"/>
    </source>
</evidence>
<dbReference type="SUPFAM" id="SSF53474">
    <property type="entry name" value="alpha/beta-Hydrolases"/>
    <property type="match status" value="1"/>
</dbReference>
<dbReference type="GO" id="GO:0016787">
    <property type="term" value="F:hydrolase activity"/>
    <property type="evidence" value="ECO:0007669"/>
    <property type="project" value="InterPro"/>
</dbReference>
<dbReference type="EMBL" id="MFKF01000171">
    <property type="protein sequence ID" value="OGG51762.1"/>
    <property type="molecule type" value="Genomic_DNA"/>
</dbReference>
<dbReference type="InterPro" id="IPR002925">
    <property type="entry name" value="Dienelactn_hydro"/>
</dbReference>
<dbReference type="PANTHER" id="PTHR46623:SF6">
    <property type="entry name" value="ALPHA_BETA-HYDROLASES SUPERFAMILY PROTEIN"/>
    <property type="match status" value="1"/>
</dbReference>
<dbReference type="InterPro" id="IPR051049">
    <property type="entry name" value="Dienelactone_hydrolase-like"/>
</dbReference>
<dbReference type="PANTHER" id="PTHR46623">
    <property type="entry name" value="CARBOXYMETHYLENEBUTENOLIDASE-RELATED"/>
    <property type="match status" value="1"/>
</dbReference>
<feature type="non-terminal residue" evidence="2">
    <location>
        <position position="1"/>
    </location>
</feature>
<organism evidence="2 3">
    <name type="scientific">Handelsmanbacteria sp. (strain RIFCSPLOWO2_12_FULL_64_10)</name>
    <dbReference type="NCBI Taxonomy" id="1817868"/>
    <lineage>
        <taxon>Bacteria</taxon>
        <taxon>Candidatus Handelsmaniibacteriota</taxon>
    </lineage>
</organism>
<evidence type="ECO:0000259" key="1">
    <source>
        <dbReference type="Pfam" id="PF01738"/>
    </source>
</evidence>
<reference evidence="2 3" key="1">
    <citation type="journal article" date="2016" name="Nat. Commun.">
        <title>Thousands of microbial genomes shed light on interconnected biogeochemical processes in an aquifer system.</title>
        <authorList>
            <person name="Anantharaman K."/>
            <person name="Brown C.T."/>
            <person name="Hug L.A."/>
            <person name="Sharon I."/>
            <person name="Castelle C.J."/>
            <person name="Probst A.J."/>
            <person name="Thomas B.C."/>
            <person name="Singh A."/>
            <person name="Wilkins M.J."/>
            <person name="Karaoz U."/>
            <person name="Brodie E.L."/>
            <person name="Williams K.H."/>
            <person name="Hubbard S.S."/>
            <person name="Banfield J.F."/>
        </authorList>
    </citation>
    <scope>NUCLEOTIDE SEQUENCE [LARGE SCALE GENOMIC DNA]</scope>
    <source>
        <strain evidence="3">RIFCSPLOWO2_12_FULL_64_10</strain>
    </source>
</reference>
<dbReference type="Pfam" id="PF01738">
    <property type="entry name" value="DLH"/>
    <property type="match status" value="1"/>
</dbReference>
<proteinExistence type="predicted"/>
<protein>
    <submittedName>
        <fullName evidence="2">Carboxymethylenebutenolidase</fullName>
    </submittedName>
</protein>
<sequence>WVVYPERRDKAPAVIVIHENRGLTDWARAVADQLAEDGFIAVAPDLLSGKGPGGGGTDSIASRDEVVKLIGGLSPEEVTARLDAVRDYAVKLPACNGKSASIGYCWGGGQSFRYAVTQPALNAAVVYYGSAPNPSALVTIKAPVLGLYGGDDARVNATIDTTATEMKRLGKVYEVNIYEGAGHGFLRAQSGREGANLRAAQQAWPRTIAFLRESTR</sequence>
<evidence type="ECO:0000313" key="3">
    <source>
        <dbReference type="Proteomes" id="UP000178606"/>
    </source>
</evidence>
<gene>
    <name evidence="2" type="ORF">A3F84_24260</name>
</gene>
<comment type="caution">
    <text evidence="2">The sequence shown here is derived from an EMBL/GenBank/DDBJ whole genome shotgun (WGS) entry which is preliminary data.</text>
</comment>